<evidence type="ECO:0000313" key="3">
    <source>
        <dbReference type="Proteomes" id="UP001177023"/>
    </source>
</evidence>
<accession>A0AA36CD08</accession>
<dbReference type="EMBL" id="CATQJA010001176">
    <property type="protein sequence ID" value="CAJ0566177.1"/>
    <property type="molecule type" value="Genomic_DNA"/>
</dbReference>
<proteinExistence type="predicted"/>
<feature type="non-terminal residue" evidence="1">
    <location>
        <position position="1"/>
    </location>
</feature>
<comment type="caution">
    <text evidence="1">The sequence shown here is derived from an EMBL/GenBank/DDBJ whole genome shotgun (WGS) entry which is preliminary data.</text>
</comment>
<evidence type="ECO:0000313" key="2">
    <source>
        <dbReference type="EMBL" id="CAJ0566181.1"/>
    </source>
</evidence>
<keyword evidence="3" id="KW-1185">Reference proteome</keyword>
<sequence length="111" mass="13069">MDYDANLVSMEMIAAAALDDNNNEYPMVTMWHDIEVERKAINWFMSRCLRGFRAQILSREELFWKVEEAFILEDYIFQRSVSLEDYREKFSMACSQLGGGKEPMPPFDQLP</sequence>
<name>A0AA36CD08_9BILA</name>
<dbReference type="EMBL" id="CATQJA010001177">
    <property type="protein sequence ID" value="CAJ0566181.1"/>
    <property type="molecule type" value="Genomic_DNA"/>
</dbReference>
<reference evidence="1" key="1">
    <citation type="submission" date="2023-06" db="EMBL/GenBank/DDBJ databases">
        <authorList>
            <person name="Delattre M."/>
        </authorList>
    </citation>
    <scope>NUCLEOTIDE SEQUENCE</scope>
    <source>
        <strain evidence="1">AF72</strain>
    </source>
</reference>
<evidence type="ECO:0000313" key="1">
    <source>
        <dbReference type="EMBL" id="CAJ0566177.1"/>
    </source>
</evidence>
<gene>
    <name evidence="1" type="ORF">MSPICULIGERA_LOCUS4792</name>
    <name evidence="2" type="ORF">MSPICULIGERA_LOCUS4795</name>
</gene>
<dbReference type="AlphaFoldDB" id="A0AA36CD08"/>
<organism evidence="1 3">
    <name type="scientific">Mesorhabditis spiculigera</name>
    <dbReference type="NCBI Taxonomy" id="96644"/>
    <lineage>
        <taxon>Eukaryota</taxon>
        <taxon>Metazoa</taxon>
        <taxon>Ecdysozoa</taxon>
        <taxon>Nematoda</taxon>
        <taxon>Chromadorea</taxon>
        <taxon>Rhabditida</taxon>
        <taxon>Rhabditina</taxon>
        <taxon>Rhabditomorpha</taxon>
        <taxon>Rhabditoidea</taxon>
        <taxon>Rhabditidae</taxon>
        <taxon>Mesorhabditinae</taxon>
        <taxon>Mesorhabditis</taxon>
    </lineage>
</organism>
<protein>
    <submittedName>
        <fullName evidence="1">Uncharacterized protein</fullName>
    </submittedName>
</protein>
<dbReference type="Proteomes" id="UP001177023">
    <property type="component" value="Unassembled WGS sequence"/>
</dbReference>